<keyword evidence="2" id="KW-0731">Sigma factor</keyword>
<evidence type="ECO:0000313" key="5">
    <source>
        <dbReference type="EMBL" id="SPZ88517.1"/>
    </source>
</evidence>
<dbReference type="PANTHER" id="PTHR43133">
    <property type="entry name" value="RNA POLYMERASE ECF-TYPE SIGMA FACTO"/>
    <property type="match status" value="1"/>
</dbReference>
<dbReference type="InterPro" id="IPR013325">
    <property type="entry name" value="RNA_pol_sigma_r2"/>
</dbReference>
<dbReference type="EMBL" id="UAUU01000009">
    <property type="protein sequence ID" value="SPZ88517.1"/>
    <property type="molecule type" value="Genomic_DNA"/>
</dbReference>
<dbReference type="AlphaFoldDB" id="A0A2X2J2B8"/>
<evidence type="ECO:0000256" key="1">
    <source>
        <dbReference type="ARBA" id="ARBA00023015"/>
    </source>
</evidence>
<evidence type="ECO:0000256" key="3">
    <source>
        <dbReference type="ARBA" id="ARBA00023163"/>
    </source>
</evidence>
<dbReference type="InterPro" id="IPR007627">
    <property type="entry name" value="RNA_pol_sigma70_r2"/>
</dbReference>
<dbReference type="Gene3D" id="1.10.1740.10">
    <property type="match status" value="1"/>
</dbReference>
<dbReference type="PANTHER" id="PTHR43133:SF46">
    <property type="entry name" value="RNA POLYMERASE SIGMA-70 FACTOR ECF SUBFAMILY"/>
    <property type="match status" value="1"/>
</dbReference>
<dbReference type="GO" id="GO:0016987">
    <property type="term" value="F:sigma factor activity"/>
    <property type="evidence" value="ECO:0007669"/>
    <property type="project" value="UniProtKB-KW"/>
</dbReference>
<dbReference type="SUPFAM" id="SSF88946">
    <property type="entry name" value="Sigma2 domain of RNA polymerase sigma factors"/>
    <property type="match status" value="1"/>
</dbReference>
<evidence type="ECO:0000313" key="6">
    <source>
        <dbReference type="Proteomes" id="UP000251241"/>
    </source>
</evidence>
<keyword evidence="3" id="KW-0804">Transcription</keyword>
<dbReference type="InterPro" id="IPR039425">
    <property type="entry name" value="RNA_pol_sigma-70-like"/>
</dbReference>
<evidence type="ECO:0000256" key="2">
    <source>
        <dbReference type="ARBA" id="ARBA00023082"/>
    </source>
</evidence>
<keyword evidence="1" id="KW-0805">Transcription regulation</keyword>
<proteinExistence type="predicted"/>
<protein>
    <submittedName>
        <fullName evidence="5">RNA polymerase sigma factor</fullName>
    </submittedName>
</protein>
<dbReference type="Proteomes" id="UP000251241">
    <property type="component" value="Unassembled WGS sequence"/>
</dbReference>
<accession>A0A2X2J2B8</accession>
<evidence type="ECO:0000259" key="4">
    <source>
        <dbReference type="Pfam" id="PF04542"/>
    </source>
</evidence>
<dbReference type="GeneID" id="97183388"/>
<reference evidence="5 6" key="1">
    <citation type="submission" date="2018-06" db="EMBL/GenBank/DDBJ databases">
        <authorList>
            <consortium name="Pathogen Informatics"/>
            <person name="Doyle S."/>
        </authorList>
    </citation>
    <scope>NUCLEOTIDE SEQUENCE [LARGE SCALE GENOMIC DNA]</scope>
    <source>
        <strain evidence="5 6">NCTC11343</strain>
    </source>
</reference>
<dbReference type="Pfam" id="PF04542">
    <property type="entry name" value="Sigma70_r2"/>
    <property type="match status" value="1"/>
</dbReference>
<name>A0A2X2J2B8_SPHMU</name>
<dbReference type="GO" id="GO:0006352">
    <property type="term" value="P:DNA-templated transcription initiation"/>
    <property type="evidence" value="ECO:0007669"/>
    <property type="project" value="InterPro"/>
</dbReference>
<feature type="domain" description="RNA polymerase sigma-70 region 2" evidence="4">
    <location>
        <begin position="24"/>
        <end position="73"/>
    </location>
</feature>
<organism evidence="5 6">
    <name type="scientific">Sphingobacterium multivorum</name>
    <dbReference type="NCBI Taxonomy" id="28454"/>
    <lineage>
        <taxon>Bacteria</taxon>
        <taxon>Pseudomonadati</taxon>
        <taxon>Bacteroidota</taxon>
        <taxon>Sphingobacteriia</taxon>
        <taxon>Sphingobacteriales</taxon>
        <taxon>Sphingobacteriaceae</taxon>
        <taxon>Sphingobacterium</taxon>
    </lineage>
</organism>
<dbReference type="RefSeq" id="WP_146753100.1">
    <property type="nucleotide sequence ID" value="NZ_CP069793.1"/>
</dbReference>
<gene>
    <name evidence="5" type="ORF">NCTC11343_03533</name>
</gene>
<sequence>MDTTANNKLLIALSDGDEHAFFTLYDQYSHALFSTIFRMVKDRQVSEEIVQDVFLKVWQKRSTIDPNRAFKSWPKNLS</sequence>